<dbReference type="GO" id="GO:0006163">
    <property type="term" value="P:purine nucleotide metabolic process"/>
    <property type="evidence" value="ECO:0007669"/>
    <property type="project" value="UniProtKB-ARBA"/>
</dbReference>
<dbReference type="PANTHER" id="PTHR43169">
    <property type="entry name" value="EXSB FAMILY PROTEIN"/>
    <property type="match status" value="1"/>
</dbReference>
<dbReference type="KEGG" id="acel:acsn021_20640"/>
<dbReference type="InterPro" id="IPR014729">
    <property type="entry name" value="Rossmann-like_a/b/a_fold"/>
</dbReference>
<dbReference type="Proteomes" id="UP000515561">
    <property type="component" value="Chromosome"/>
</dbReference>
<dbReference type="GO" id="GO:0016787">
    <property type="term" value="F:hydrolase activity"/>
    <property type="evidence" value="ECO:0007669"/>
    <property type="project" value="UniProtKB-KW"/>
</dbReference>
<dbReference type="InterPro" id="IPR005232">
    <property type="entry name" value="LarE"/>
</dbReference>
<dbReference type="CDD" id="cd01990">
    <property type="entry name" value="LarE-like"/>
    <property type="match status" value="1"/>
</dbReference>
<name>A0A6S6R500_9FIRM</name>
<evidence type="ECO:0000313" key="1">
    <source>
        <dbReference type="EMBL" id="BCJ94495.1"/>
    </source>
</evidence>
<dbReference type="GO" id="GO:0016783">
    <property type="term" value="F:sulfurtransferase activity"/>
    <property type="evidence" value="ECO:0007669"/>
    <property type="project" value="InterPro"/>
</dbReference>
<protein>
    <submittedName>
        <fullName evidence="1">Adenine nucleotide alpha hydrolase</fullName>
    </submittedName>
</protein>
<reference evidence="1 2" key="1">
    <citation type="journal article" date="2016" name="Int. J. Syst. Evol. Microbiol.">
        <title>Descriptions of Anaerotaenia torta gen. nov., sp. nov. and Anaerocolumna cellulosilytica gen. nov., sp. nov. isolated from a methanogenic reactor of cattle waste.</title>
        <authorList>
            <person name="Uek A."/>
            <person name="Ohtaki Y."/>
            <person name="Kaku N."/>
            <person name="Ueki K."/>
        </authorList>
    </citation>
    <scope>NUCLEOTIDE SEQUENCE [LARGE SCALE GENOMIC DNA]</scope>
    <source>
        <strain evidence="1 2">SN021</strain>
    </source>
</reference>
<keyword evidence="2" id="KW-1185">Reference proteome</keyword>
<sequence>MTESVLYNKITYRLTRKIIWQRLIVLSYPKYPVGRKTDKGRNATISFFQPACGGDTTSYHKTGINMDLQEKYALLQSNLKQLESVAIAFSGGVDSTFLLKAAYDALGDKVLAVTARSSTYPEREYKEAVAFTQKHGIPHEIIVSEELEVDGFSKNPVNRCYLCKNELFDKILDIAKEKGISYVAEGSNQDDLSDYRPGLQAIKEHGVVSPLRQAGLTKNEIRSLSKELDLPTWNKPAFACLSSRFPYGQEITKEKLEMVDKAEQLLLDKGFRQIRVRHHGEIARIEVGQEEITKFFDLELMKEIQERFKTFGFPYTALDLKGYRMGSMNETLA</sequence>
<keyword evidence="1" id="KW-0378">Hydrolase</keyword>
<dbReference type="InterPro" id="IPR022310">
    <property type="entry name" value="NAD/GMP_synthase"/>
</dbReference>
<evidence type="ECO:0000313" key="2">
    <source>
        <dbReference type="Proteomes" id="UP000515561"/>
    </source>
</evidence>
<dbReference type="SUPFAM" id="SSF52402">
    <property type="entry name" value="Adenine nucleotide alpha hydrolases-like"/>
    <property type="match status" value="1"/>
</dbReference>
<dbReference type="Gene3D" id="3.40.50.620">
    <property type="entry name" value="HUPs"/>
    <property type="match status" value="1"/>
</dbReference>
<proteinExistence type="predicted"/>
<dbReference type="Pfam" id="PF02540">
    <property type="entry name" value="NAD_synthase"/>
    <property type="match status" value="1"/>
</dbReference>
<dbReference type="EMBL" id="AP023367">
    <property type="protein sequence ID" value="BCJ94495.1"/>
    <property type="molecule type" value="Genomic_DNA"/>
</dbReference>
<dbReference type="NCBIfam" id="TIGR00268">
    <property type="entry name" value="ATP-dependent sacrificial sulfur transferase LarE"/>
    <property type="match status" value="1"/>
</dbReference>
<dbReference type="InterPro" id="IPR052188">
    <property type="entry name" value="Ni-pincer_cofactor_biosynth"/>
</dbReference>
<accession>A0A6S6R500</accession>
<dbReference type="AlphaFoldDB" id="A0A6S6R500"/>
<gene>
    <name evidence="1" type="ORF">acsn021_20640</name>
</gene>
<dbReference type="PANTHER" id="PTHR43169:SF2">
    <property type="entry name" value="NAD_GMP SYNTHASE DOMAIN-CONTAINING PROTEIN"/>
    <property type="match status" value="1"/>
</dbReference>
<organism evidence="1 2">
    <name type="scientific">Anaerocolumna cellulosilytica</name>
    <dbReference type="NCBI Taxonomy" id="433286"/>
    <lineage>
        <taxon>Bacteria</taxon>
        <taxon>Bacillati</taxon>
        <taxon>Bacillota</taxon>
        <taxon>Clostridia</taxon>
        <taxon>Lachnospirales</taxon>
        <taxon>Lachnospiraceae</taxon>
        <taxon>Anaerocolumna</taxon>
    </lineage>
</organism>